<dbReference type="InterPro" id="IPR027417">
    <property type="entry name" value="P-loop_NTPase"/>
</dbReference>
<dbReference type="InterPro" id="IPR014001">
    <property type="entry name" value="Helicase_ATP-bd"/>
</dbReference>
<feature type="domain" description="Helicase ATP-binding" evidence="6">
    <location>
        <begin position="225"/>
        <end position="494"/>
    </location>
</feature>
<dbReference type="SMART" id="SM00487">
    <property type="entry name" value="DEXDc"/>
    <property type="match status" value="1"/>
</dbReference>
<keyword evidence="4" id="KW-0067">ATP-binding</keyword>
<evidence type="ECO:0000256" key="3">
    <source>
        <dbReference type="ARBA" id="ARBA00022806"/>
    </source>
</evidence>
<keyword evidence="2" id="KW-0378">Hydrolase</keyword>
<accession>A0ABN9VYP7</accession>
<evidence type="ECO:0000256" key="5">
    <source>
        <dbReference type="SAM" id="MobiDB-lite"/>
    </source>
</evidence>
<reference evidence="7" key="1">
    <citation type="submission" date="2023-10" db="EMBL/GenBank/DDBJ databases">
        <authorList>
            <person name="Chen Y."/>
            <person name="Shah S."/>
            <person name="Dougan E. K."/>
            <person name="Thang M."/>
            <person name="Chan C."/>
        </authorList>
    </citation>
    <scope>NUCLEOTIDE SEQUENCE [LARGE SCALE GENOMIC DNA]</scope>
</reference>
<dbReference type="EMBL" id="CAUYUJ010017735">
    <property type="protein sequence ID" value="CAK0877407.1"/>
    <property type="molecule type" value="Genomic_DNA"/>
</dbReference>
<comment type="caution">
    <text evidence="7">The sequence shown here is derived from an EMBL/GenBank/DDBJ whole genome shotgun (WGS) entry which is preliminary data.</text>
</comment>
<dbReference type="InterPro" id="IPR050079">
    <property type="entry name" value="DEAD_box_RNA_helicase"/>
</dbReference>
<dbReference type="PANTHER" id="PTHR47959:SF2">
    <property type="entry name" value="ATP-DEPENDENT RNA HELICASE DEAD BOX FAMILY"/>
    <property type="match status" value="1"/>
</dbReference>
<dbReference type="PANTHER" id="PTHR47959">
    <property type="entry name" value="ATP-DEPENDENT RNA HELICASE RHLE-RELATED"/>
    <property type="match status" value="1"/>
</dbReference>
<evidence type="ECO:0000313" key="8">
    <source>
        <dbReference type="Proteomes" id="UP001189429"/>
    </source>
</evidence>
<evidence type="ECO:0000256" key="2">
    <source>
        <dbReference type="ARBA" id="ARBA00022801"/>
    </source>
</evidence>
<protein>
    <recommendedName>
        <fullName evidence="6">Helicase ATP-binding domain-containing protein</fullName>
    </recommendedName>
</protein>
<name>A0ABN9VYP7_9DINO</name>
<keyword evidence="1" id="KW-0547">Nucleotide-binding</keyword>
<dbReference type="Proteomes" id="UP001189429">
    <property type="component" value="Unassembled WGS sequence"/>
</dbReference>
<feature type="region of interest" description="Disordered" evidence="5">
    <location>
        <begin position="1"/>
        <end position="61"/>
    </location>
</feature>
<evidence type="ECO:0000313" key="7">
    <source>
        <dbReference type="EMBL" id="CAK0877407.1"/>
    </source>
</evidence>
<dbReference type="PROSITE" id="PS51192">
    <property type="entry name" value="HELICASE_ATP_BIND_1"/>
    <property type="match status" value="1"/>
</dbReference>
<evidence type="ECO:0000256" key="1">
    <source>
        <dbReference type="ARBA" id="ARBA00022741"/>
    </source>
</evidence>
<organism evidence="7 8">
    <name type="scientific">Prorocentrum cordatum</name>
    <dbReference type="NCBI Taxonomy" id="2364126"/>
    <lineage>
        <taxon>Eukaryota</taxon>
        <taxon>Sar</taxon>
        <taxon>Alveolata</taxon>
        <taxon>Dinophyceae</taxon>
        <taxon>Prorocentrales</taxon>
        <taxon>Prorocentraceae</taxon>
        <taxon>Prorocentrum</taxon>
    </lineage>
</organism>
<evidence type="ECO:0000259" key="6">
    <source>
        <dbReference type="PROSITE" id="PS51192"/>
    </source>
</evidence>
<dbReference type="SUPFAM" id="SSF52540">
    <property type="entry name" value="P-loop containing nucleoside triphosphate hydrolases"/>
    <property type="match status" value="1"/>
</dbReference>
<proteinExistence type="predicted"/>
<feature type="region of interest" description="Disordered" evidence="5">
    <location>
        <begin position="182"/>
        <end position="202"/>
    </location>
</feature>
<gene>
    <name evidence="7" type="ORF">PCOR1329_LOCUS61488</name>
</gene>
<keyword evidence="3" id="KW-0347">Helicase</keyword>
<dbReference type="InterPro" id="IPR011545">
    <property type="entry name" value="DEAD/DEAH_box_helicase_dom"/>
</dbReference>
<dbReference type="Pfam" id="PF00270">
    <property type="entry name" value="DEAD"/>
    <property type="match status" value="1"/>
</dbReference>
<dbReference type="Gene3D" id="3.40.50.300">
    <property type="entry name" value="P-loop containing nucleotide triphosphate hydrolases"/>
    <property type="match status" value="1"/>
</dbReference>
<keyword evidence="8" id="KW-1185">Reference proteome</keyword>
<evidence type="ECO:0000256" key="4">
    <source>
        <dbReference type="ARBA" id="ARBA00022840"/>
    </source>
</evidence>
<sequence>MARGPGAGACRFQQLADSDSGDSEHDSGPPSPGAPGRGASGPEEDQQSSVASSGSSCDGTDRAADLREMDADLAEAPAGAAGWSGAPCAQVGLLPGGAEASLDFYRPVACFEDLVERGVPSSLVDACRSLVGKHSRPTPIQAACWGLLLDLPPAPRPELAPGACAEAAAAAGAPAAVAQQRLAAPSPARPEDIPVPASDSDDELLGGQEDGLAVAAASEAPCAEACVVREQLDLVGVAPTGSGKTLAYMLPLLADGLCSAPVVVAEPDGVFERFRALFPQSFPLGQGKNSELLRRCEKLRRSDDQAAWTAAVVGVAEKGAACRDEERSAAWRELQADVRQIGLLCPRALVLAPTRELAQQVAEVAAALGSASAAVIGGVDHVQQRERIRAAAPALLVATPGRLRALCGQLPSSSRARAAPGEAREAPASALRLGRIVRLVLDEGDRLLDEGFGEDIQALTRLAARRRLALLFSATWSPRVEPLRATLRPAAVQVEVLPKAAKGRRLREVLRGFGEQAKENPRRLSVSG</sequence>